<protein>
    <recommendedName>
        <fullName evidence="1">CRAL-TRIO domain-containing protein</fullName>
    </recommendedName>
</protein>
<reference evidence="2" key="1">
    <citation type="submission" date="2021-01" db="EMBL/GenBank/DDBJ databases">
        <authorList>
            <person name="Corre E."/>
            <person name="Pelletier E."/>
            <person name="Niang G."/>
            <person name="Scheremetjew M."/>
            <person name="Finn R."/>
            <person name="Kale V."/>
            <person name="Holt S."/>
            <person name="Cochrane G."/>
            <person name="Meng A."/>
            <person name="Brown T."/>
            <person name="Cohen L."/>
        </authorList>
    </citation>
    <scope>NUCLEOTIDE SEQUENCE</scope>
    <source>
        <strain evidence="2">CCMP 410</strain>
    </source>
</reference>
<dbReference type="GO" id="GO:0008526">
    <property type="term" value="F:phosphatidylinositol transfer activity"/>
    <property type="evidence" value="ECO:0007669"/>
    <property type="project" value="TreeGrafter"/>
</dbReference>
<dbReference type="PROSITE" id="PS50191">
    <property type="entry name" value="CRAL_TRIO"/>
    <property type="match status" value="1"/>
</dbReference>
<dbReference type="InterPro" id="IPR001251">
    <property type="entry name" value="CRAL-TRIO_dom"/>
</dbReference>
<dbReference type="InterPro" id="IPR052578">
    <property type="entry name" value="PI_Transfer_CRAL-TRIO"/>
</dbReference>
<feature type="domain" description="CRAL-TRIO" evidence="1">
    <location>
        <begin position="163"/>
        <end position="324"/>
    </location>
</feature>
<dbReference type="SUPFAM" id="SSF52087">
    <property type="entry name" value="CRAL/TRIO domain"/>
    <property type="match status" value="1"/>
</dbReference>
<dbReference type="Gene3D" id="3.40.525.10">
    <property type="entry name" value="CRAL-TRIO lipid binding domain"/>
    <property type="match status" value="1"/>
</dbReference>
<dbReference type="EMBL" id="HBGK01051847">
    <property type="protein sequence ID" value="CAD9311540.1"/>
    <property type="molecule type" value="Transcribed_RNA"/>
</dbReference>
<sequence>MVVCLCRTTTISAQDSVMVASTAEKAAGAPALSDETIHKICSADVPFEDDDDQKACSELVEQFSEEETEIMAQTSYAYWVATERKLGDADDGTSKYRTTAALRECRRHYIGENRNVEKTRVSLQNMVEYRRERRLDLFRTCMNPDAAYETKEEEDMAKLYRLHLELEAQRQVMVVRGRDNDSRAIVLKFPRQAEPATPPEAYVTMQLYILERAIAATEILSDGGEQEKLVGVFDFANYQSSNQPPLTSLKTILTLLQRHYPERLKNMFVLNPPFWMRMVYRVLLPFLDDDTKEKLQMLTEESERVAVLGGRIGKDQAMPFMLPDGQLTSEVDATHFLSNVPFHQLYDDVPITAQKEE</sequence>
<dbReference type="PANTHER" id="PTHR45824">
    <property type="entry name" value="GH16843P"/>
    <property type="match status" value="1"/>
</dbReference>
<dbReference type="AlphaFoldDB" id="A0A7S1VUW1"/>
<dbReference type="InterPro" id="IPR036865">
    <property type="entry name" value="CRAL-TRIO_dom_sf"/>
</dbReference>
<accession>A0A7S1VUW1</accession>
<dbReference type="Pfam" id="PF00650">
    <property type="entry name" value="CRAL_TRIO"/>
    <property type="match status" value="1"/>
</dbReference>
<organism evidence="2">
    <name type="scientific">Grammatophora oceanica</name>
    <dbReference type="NCBI Taxonomy" id="210454"/>
    <lineage>
        <taxon>Eukaryota</taxon>
        <taxon>Sar</taxon>
        <taxon>Stramenopiles</taxon>
        <taxon>Ochrophyta</taxon>
        <taxon>Bacillariophyta</taxon>
        <taxon>Fragilariophyceae</taxon>
        <taxon>Fragilariophycidae</taxon>
        <taxon>Rhabdonematales</taxon>
        <taxon>Grammatophoraceae</taxon>
        <taxon>Grammatophora</taxon>
    </lineage>
</organism>
<dbReference type="PANTHER" id="PTHR45824:SF29">
    <property type="entry name" value="GH16843P"/>
    <property type="match status" value="1"/>
</dbReference>
<gene>
    <name evidence="2" type="ORF">GOCE00092_LOCUS27278</name>
</gene>
<evidence type="ECO:0000259" key="1">
    <source>
        <dbReference type="PROSITE" id="PS50191"/>
    </source>
</evidence>
<dbReference type="SMART" id="SM00516">
    <property type="entry name" value="SEC14"/>
    <property type="match status" value="1"/>
</dbReference>
<dbReference type="CDD" id="cd00170">
    <property type="entry name" value="SEC14"/>
    <property type="match status" value="1"/>
</dbReference>
<evidence type="ECO:0000313" key="2">
    <source>
        <dbReference type="EMBL" id="CAD9311540.1"/>
    </source>
</evidence>
<proteinExistence type="predicted"/>
<name>A0A7S1VUW1_9STRA</name>